<keyword evidence="3" id="KW-0732">Signal</keyword>
<accession>A0A6J4JKC0</accession>
<sequence length="174" mass="17129">MRGWTGSSIKATAALLLSGSLLTGAAAVALAQSQSFNVTLDGNTIPFTIGNAPTQVRAGAPLVFNMQNTGPAGDTSPRHTHTLAIDGNGVDLKPATTNLTGGQAGTISFPALQPGTYTLYCPVGQHRNNGMAVPLTVVAGAAALPATGGFAVPAGLAAAGIAAGAAGALLRRRS</sequence>
<feature type="chain" id="PRO_5027030667" description="Plastocyanin-like domain-containing protein" evidence="3">
    <location>
        <begin position="32"/>
        <end position="174"/>
    </location>
</feature>
<dbReference type="AlphaFoldDB" id="A0A6J4JKC0"/>
<gene>
    <name evidence="5" type="ORF">AVDCRST_MAG77-3819</name>
</gene>
<dbReference type="Pfam" id="PF07731">
    <property type="entry name" value="Cu-oxidase_2"/>
    <property type="match status" value="1"/>
</dbReference>
<feature type="domain" description="Plastocyanin-like" evidence="4">
    <location>
        <begin position="39"/>
        <end position="138"/>
    </location>
</feature>
<reference evidence="5" key="1">
    <citation type="submission" date="2020-02" db="EMBL/GenBank/DDBJ databases">
        <authorList>
            <person name="Meier V. D."/>
        </authorList>
    </citation>
    <scope>NUCLEOTIDE SEQUENCE</scope>
    <source>
        <strain evidence="5">AVDCRST_MAG77</strain>
    </source>
</reference>
<dbReference type="SUPFAM" id="SSF49503">
    <property type="entry name" value="Cupredoxins"/>
    <property type="match status" value="1"/>
</dbReference>
<evidence type="ECO:0000256" key="1">
    <source>
        <dbReference type="ARBA" id="ARBA00022723"/>
    </source>
</evidence>
<evidence type="ECO:0000256" key="2">
    <source>
        <dbReference type="SAM" id="Phobius"/>
    </source>
</evidence>
<feature type="signal peptide" evidence="3">
    <location>
        <begin position="1"/>
        <end position="31"/>
    </location>
</feature>
<dbReference type="Gene3D" id="2.60.40.420">
    <property type="entry name" value="Cupredoxins - blue copper proteins"/>
    <property type="match status" value="1"/>
</dbReference>
<dbReference type="InterPro" id="IPR011706">
    <property type="entry name" value="Cu-oxidase_C"/>
</dbReference>
<dbReference type="InterPro" id="IPR033138">
    <property type="entry name" value="Cu_oxidase_CS"/>
</dbReference>
<keyword evidence="2" id="KW-0472">Membrane</keyword>
<evidence type="ECO:0000259" key="4">
    <source>
        <dbReference type="Pfam" id="PF07731"/>
    </source>
</evidence>
<dbReference type="GO" id="GO:0005507">
    <property type="term" value="F:copper ion binding"/>
    <property type="evidence" value="ECO:0007669"/>
    <property type="project" value="InterPro"/>
</dbReference>
<dbReference type="PROSITE" id="PS00079">
    <property type="entry name" value="MULTICOPPER_OXIDASE1"/>
    <property type="match status" value="1"/>
</dbReference>
<protein>
    <recommendedName>
        <fullName evidence="4">Plastocyanin-like domain-containing protein</fullName>
    </recommendedName>
</protein>
<dbReference type="InterPro" id="IPR008972">
    <property type="entry name" value="Cupredoxin"/>
</dbReference>
<evidence type="ECO:0000256" key="3">
    <source>
        <dbReference type="SAM" id="SignalP"/>
    </source>
</evidence>
<proteinExistence type="predicted"/>
<keyword evidence="2" id="KW-0812">Transmembrane</keyword>
<organism evidence="5">
    <name type="scientific">uncultured Chloroflexota bacterium</name>
    <dbReference type="NCBI Taxonomy" id="166587"/>
    <lineage>
        <taxon>Bacteria</taxon>
        <taxon>Bacillati</taxon>
        <taxon>Chloroflexota</taxon>
        <taxon>environmental samples</taxon>
    </lineage>
</organism>
<dbReference type="EMBL" id="CADCTC010000205">
    <property type="protein sequence ID" value="CAA9280758.1"/>
    <property type="molecule type" value="Genomic_DNA"/>
</dbReference>
<name>A0A6J4JKC0_9CHLR</name>
<keyword evidence="2" id="KW-1133">Transmembrane helix</keyword>
<keyword evidence="1" id="KW-0479">Metal-binding</keyword>
<feature type="transmembrane region" description="Helical" evidence="2">
    <location>
        <begin position="150"/>
        <end position="170"/>
    </location>
</feature>
<evidence type="ECO:0000313" key="5">
    <source>
        <dbReference type="EMBL" id="CAA9280758.1"/>
    </source>
</evidence>
<dbReference type="GO" id="GO:0016491">
    <property type="term" value="F:oxidoreductase activity"/>
    <property type="evidence" value="ECO:0007669"/>
    <property type="project" value="InterPro"/>
</dbReference>